<name>A0A5A9XRC1_9BACT</name>
<dbReference type="InterPro" id="IPR012094">
    <property type="entry name" value="tRNA_Ile_lys_synt"/>
</dbReference>
<sequence>MTDISAMLPQRIARTIREQRLFEPGDTIIVALSGGADSTALLDLLSRLPGLSPRLVAAHLNHCLRGSESDRDEEFVRSLAARYRIPLECRRVDVKEYSQREQLNLEDAGRRARIAFLDELRHSWQATAVALAHHADDQAETVLMRLLRGAGPGGLAGMSYRNGRGFIRPLLGLSRAELVAYLTERGLTWREDASNRDTTFLRNRIRHELLPMLEGYNPAIRERLAATAAVLSDEHALLNQLTSAIVDQTCAADDDTLACPVSTLSEQPPALRRRFFRLLLERQAGNLNHFSNRHIAALEHLLESSQPNATLNLPQGITAVREYDTLLVRRRTVSEPPSSATAVELEITGAGQYRLPGGATLTLTPVAAPSDVEPLAAGTALFDPDRVPFPWRVRMFRNGDRITPFGMTGSKKVKELFIDAKVPRSKRCAVPLLFCGDTLIWVCGLRTSQLARLDGASTRAIRAVFSEP</sequence>
<evidence type="ECO:0000256" key="3">
    <source>
        <dbReference type="ARBA" id="ARBA00022598"/>
    </source>
</evidence>
<evidence type="ECO:0000256" key="2">
    <source>
        <dbReference type="ARBA" id="ARBA00022490"/>
    </source>
</evidence>
<gene>
    <name evidence="8 10" type="primary">tilS</name>
    <name evidence="10" type="ORF">ET418_02340</name>
</gene>
<dbReference type="InterPro" id="IPR014729">
    <property type="entry name" value="Rossmann-like_a/b/a_fold"/>
</dbReference>
<dbReference type="EMBL" id="SRSD01000001">
    <property type="protein sequence ID" value="KAA0895380.1"/>
    <property type="molecule type" value="Genomic_DNA"/>
</dbReference>
<evidence type="ECO:0000259" key="9">
    <source>
        <dbReference type="SMART" id="SM00977"/>
    </source>
</evidence>
<evidence type="ECO:0000313" key="10">
    <source>
        <dbReference type="EMBL" id="KAA0895380.1"/>
    </source>
</evidence>
<dbReference type="Pfam" id="PF11734">
    <property type="entry name" value="TilS_C"/>
    <property type="match status" value="1"/>
</dbReference>
<dbReference type="Proteomes" id="UP000324298">
    <property type="component" value="Unassembled WGS sequence"/>
</dbReference>
<evidence type="ECO:0000256" key="8">
    <source>
        <dbReference type="HAMAP-Rule" id="MF_01161"/>
    </source>
</evidence>
<comment type="caution">
    <text evidence="10">The sequence shown here is derived from an EMBL/GenBank/DDBJ whole genome shotgun (WGS) entry which is preliminary data.</text>
</comment>
<dbReference type="GO" id="GO:0005737">
    <property type="term" value="C:cytoplasm"/>
    <property type="evidence" value="ECO:0007669"/>
    <property type="project" value="UniProtKB-SubCell"/>
</dbReference>
<dbReference type="GO" id="GO:0006400">
    <property type="term" value="P:tRNA modification"/>
    <property type="evidence" value="ECO:0007669"/>
    <property type="project" value="UniProtKB-UniRule"/>
</dbReference>
<keyword evidence="11" id="KW-1185">Reference proteome</keyword>
<dbReference type="CDD" id="cd01992">
    <property type="entry name" value="TilS_N"/>
    <property type="match status" value="1"/>
</dbReference>
<evidence type="ECO:0000256" key="7">
    <source>
        <dbReference type="ARBA" id="ARBA00048539"/>
    </source>
</evidence>
<dbReference type="OrthoDB" id="9807403at2"/>
<proteinExistence type="inferred from homology"/>
<reference evidence="10 11" key="1">
    <citation type="submission" date="2019-04" db="EMBL/GenBank/DDBJ databases">
        <title>Geobacter ruber sp. nov., ferric-reducing bacteria isolated from paddy soil.</title>
        <authorList>
            <person name="Xu Z."/>
            <person name="Masuda Y."/>
            <person name="Itoh H."/>
            <person name="Senoo K."/>
        </authorList>
    </citation>
    <scope>NUCLEOTIDE SEQUENCE [LARGE SCALE GENOMIC DNA]</scope>
    <source>
        <strain evidence="10 11">Red88</strain>
    </source>
</reference>
<organism evidence="10 11">
    <name type="scientific">Oryzomonas rubra</name>
    <dbReference type="NCBI Taxonomy" id="2509454"/>
    <lineage>
        <taxon>Bacteria</taxon>
        <taxon>Pseudomonadati</taxon>
        <taxon>Thermodesulfobacteriota</taxon>
        <taxon>Desulfuromonadia</taxon>
        <taxon>Geobacterales</taxon>
        <taxon>Geobacteraceae</taxon>
        <taxon>Oryzomonas</taxon>
    </lineage>
</organism>
<dbReference type="SUPFAM" id="SSF56037">
    <property type="entry name" value="PheT/TilS domain"/>
    <property type="match status" value="1"/>
</dbReference>
<feature type="binding site" evidence="8">
    <location>
        <begin position="33"/>
        <end position="38"/>
    </location>
    <ligand>
        <name>ATP</name>
        <dbReference type="ChEBI" id="CHEBI:30616"/>
    </ligand>
</feature>
<dbReference type="PANTHER" id="PTHR43033">
    <property type="entry name" value="TRNA(ILE)-LYSIDINE SYNTHASE-RELATED"/>
    <property type="match status" value="1"/>
</dbReference>
<dbReference type="InterPro" id="IPR012796">
    <property type="entry name" value="Lysidine-tRNA-synth_C"/>
</dbReference>
<dbReference type="InterPro" id="IPR012795">
    <property type="entry name" value="tRNA_Ile_lys_synt_N"/>
</dbReference>
<feature type="domain" description="Lysidine-tRNA(Ile) synthetase C-terminal" evidence="9">
    <location>
        <begin position="391"/>
        <end position="463"/>
    </location>
</feature>
<dbReference type="InterPro" id="IPR011063">
    <property type="entry name" value="TilS/TtcA_N"/>
</dbReference>
<dbReference type="HAMAP" id="MF_01161">
    <property type="entry name" value="tRNA_Ile_lys_synt"/>
    <property type="match status" value="1"/>
</dbReference>
<dbReference type="RefSeq" id="WP_149305960.1">
    <property type="nucleotide sequence ID" value="NZ_SRSD01000001.1"/>
</dbReference>
<evidence type="ECO:0000256" key="1">
    <source>
        <dbReference type="ARBA" id="ARBA00004496"/>
    </source>
</evidence>
<dbReference type="Gene3D" id="3.40.50.620">
    <property type="entry name" value="HUPs"/>
    <property type="match status" value="1"/>
</dbReference>
<dbReference type="SUPFAM" id="SSF82829">
    <property type="entry name" value="MesJ substrate recognition domain-like"/>
    <property type="match status" value="1"/>
</dbReference>
<comment type="catalytic activity">
    <reaction evidence="7 8">
        <text>cytidine(34) in tRNA(Ile2) + L-lysine + ATP = lysidine(34) in tRNA(Ile2) + AMP + diphosphate + H(+)</text>
        <dbReference type="Rhea" id="RHEA:43744"/>
        <dbReference type="Rhea" id="RHEA-COMP:10625"/>
        <dbReference type="Rhea" id="RHEA-COMP:10670"/>
        <dbReference type="ChEBI" id="CHEBI:15378"/>
        <dbReference type="ChEBI" id="CHEBI:30616"/>
        <dbReference type="ChEBI" id="CHEBI:32551"/>
        <dbReference type="ChEBI" id="CHEBI:33019"/>
        <dbReference type="ChEBI" id="CHEBI:82748"/>
        <dbReference type="ChEBI" id="CHEBI:83665"/>
        <dbReference type="ChEBI" id="CHEBI:456215"/>
        <dbReference type="EC" id="6.3.4.19"/>
    </reaction>
</comment>
<comment type="subcellular location">
    <subcellularLocation>
        <location evidence="1 8">Cytoplasm</location>
    </subcellularLocation>
</comment>
<dbReference type="NCBIfam" id="TIGR02432">
    <property type="entry name" value="lysidine_TilS_N"/>
    <property type="match status" value="1"/>
</dbReference>
<dbReference type="InterPro" id="IPR015262">
    <property type="entry name" value="tRNA_Ile_lys_synt_subst-bd"/>
</dbReference>
<dbReference type="GO" id="GO:0032267">
    <property type="term" value="F:tRNA(Ile)-lysidine synthase activity"/>
    <property type="evidence" value="ECO:0007669"/>
    <property type="project" value="UniProtKB-EC"/>
</dbReference>
<dbReference type="EC" id="6.3.4.19" evidence="8"/>
<dbReference type="Gene3D" id="3.30.465.60">
    <property type="match status" value="1"/>
</dbReference>
<keyword evidence="3 8" id="KW-0436">Ligase</keyword>
<evidence type="ECO:0000256" key="6">
    <source>
        <dbReference type="ARBA" id="ARBA00022840"/>
    </source>
</evidence>
<protein>
    <recommendedName>
        <fullName evidence="8">tRNA(Ile)-lysidine synthase</fullName>
        <ecNumber evidence="8">6.3.4.19</ecNumber>
    </recommendedName>
    <alternativeName>
        <fullName evidence="8">tRNA(Ile)-2-lysyl-cytidine synthase</fullName>
    </alternativeName>
    <alternativeName>
        <fullName evidence="8">tRNA(Ile)-lysidine synthetase</fullName>
    </alternativeName>
</protein>
<dbReference type="GO" id="GO:0005524">
    <property type="term" value="F:ATP binding"/>
    <property type="evidence" value="ECO:0007669"/>
    <property type="project" value="UniProtKB-UniRule"/>
</dbReference>
<dbReference type="NCBIfam" id="TIGR02433">
    <property type="entry name" value="lysidine_TilS_C"/>
    <property type="match status" value="1"/>
</dbReference>
<keyword evidence="5 8" id="KW-0547">Nucleotide-binding</keyword>
<comment type="similarity">
    <text evidence="8">Belongs to the tRNA(Ile)-lysidine synthase family.</text>
</comment>
<keyword evidence="6 8" id="KW-0067">ATP-binding</keyword>
<accession>A0A5A9XRC1</accession>
<keyword evidence="4 8" id="KW-0819">tRNA processing</keyword>
<evidence type="ECO:0000256" key="4">
    <source>
        <dbReference type="ARBA" id="ARBA00022694"/>
    </source>
</evidence>
<keyword evidence="2 8" id="KW-0963">Cytoplasm</keyword>
<dbReference type="SMART" id="SM00977">
    <property type="entry name" value="TilS_C"/>
    <property type="match status" value="1"/>
</dbReference>
<dbReference type="PANTHER" id="PTHR43033:SF1">
    <property type="entry name" value="TRNA(ILE)-LYSIDINE SYNTHASE-RELATED"/>
    <property type="match status" value="1"/>
</dbReference>
<evidence type="ECO:0000256" key="5">
    <source>
        <dbReference type="ARBA" id="ARBA00022741"/>
    </source>
</evidence>
<evidence type="ECO:0000313" key="11">
    <source>
        <dbReference type="Proteomes" id="UP000324298"/>
    </source>
</evidence>
<dbReference type="SUPFAM" id="SSF52402">
    <property type="entry name" value="Adenine nucleotide alpha hydrolases-like"/>
    <property type="match status" value="1"/>
</dbReference>
<comment type="domain">
    <text evidence="8">The N-terminal region contains the highly conserved SGGXDS motif, predicted to be a P-loop motif involved in ATP binding.</text>
</comment>
<dbReference type="Pfam" id="PF01171">
    <property type="entry name" value="ATP_bind_3"/>
    <property type="match status" value="1"/>
</dbReference>
<dbReference type="Pfam" id="PF09179">
    <property type="entry name" value="TilS"/>
    <property type="match status" value="1"/>
</dbReference>
<comment type="function">
    <text evidence="8">Ligates lysine onto the cytidine present at position 34 of the AUA codon-specific tRNA(Ile) that contains the anticodon CAU, in an ATP-dependent manner. Cytidine is converted to lysidine, thus changing the amino acid specificity of the tRNA from methionine to isoleucine.</text>
</comment>
<dbReference type="AlphaFoldDB" id="A0A5A9XRC1"/>